<feature type="region of interest" description="Disordered" evidence="2">
    <location>
        <begin position="532"/>
        <end position="765"/>
    </location>
</feature>
<name>A0A8K0UTW7_9AGAR</name>
<organism evidence="3 4">
    <name type="scientific">Cristinia sonorae</name>
    <dbReference type="NCBI Taxonomy" id="1940300"/>
    <lineage>
        <taxon>Eukaryota</taxon>
        <taxon>Fungi</taxon>
        <taxon>Dikarya</taxon>
        <taxon>Basidiomycota</taxon>
        <taxon>Agaricomycotina</taxon>
        <taxon>Agaricomycetes</taxon>
        <taxon>Agaricomycetidae</taxon>
        <taxon>Agaricales</taxon>
        <taxon>Pleurotineae</taxon>
        <taxon>Stephanosporaceae</taxon>
        <taxon>Cristinia</taxon>
    </lineage>
</organism>
<feature type="compositionally biased region" description="Basic and acidic residues" evidence="2">
    <location>
        <begin position="334"/>
        <end position="343"/>
    </location>
</feature>
<keyword evidence="1" id="KW-0175">Coiled coil</keyword>
<feature type="coiled-coil region" evidence="1">
    <location>
        <begin position="269"/>
        <end position="299"/>
    </location>
</feature>
<feature type="compositionally biased region" description="Low complexity" evidence="2">
    <location>
        <begin position="709"/>
        <end position="755"/>
    </location>
</feature>
<feature type="coiled-coil region" evidence="1">
    <location>
        <begin position="109"/>
        <end position="164"/>
    </location>
</feature>
<dbReference type="PANTHER" id="PTHR38120">
    <property type="entry name" value="EXPRESSED PROTEIN"/>
    <property type="match status" value="1"/>
</dbReference>
<feature type="compositionally biased region" description="Low complexity" evidence="2">
    <location>
        <begin position="1"/>
        <end position="25"/>
    </location>
</feature>
<gene>
    <name evidence="3" type="ORF">BXZ70DRAFT_890040</name>
</gene>
<feature type="compositionally biased region" description="Basic residues" evidence="2">
    <location>
        <begin position="393"/>
        <end position="402"/>
    </location>
</feature>
<dbReference type="OrthoDB" id="2121319at2759"/>
<feature type="region of interest" description="Disordered" evidence="2">
    <location>
        <begin position="787"/>
        <end position="830"/>
    </location>
</feature>
<feature type="region of interest" description="Disordered" evidence="2">
    <location>
        <begin position="1"/>
        <end position="76"/>
    </location>
</feature>
<reference evidence="3" key="1">
    <citation type="journal article" date="2021" name="New Phytol.">
        <title>Evolutionary innovations through gain and loss of genes in the ectomycorrhizal Boletales.</title>
        <authorList>
            <person name="Wu G."/>
            <person name="Miyauchi S."/>
            <person name="Morin E."/>
            <person name="Kuo A."/>
            <person name="Drula E."/>
            <person name="Varga T."/>
            <person name="Kohler A."/>
            <person name="Feng B."/>
            <person name="Cao Y."/>
            <person name="Lipzen A."/>
            <person name="Daum C."/>
            <person name="Hundley H."/>
            <person name="Pangilinan J."/>
            <person name="Johnson J."/>
            <person name="Barry K."/>
            <person name="LaButti K."/>
            <person name="Ng V."/>
            <person name="Ahrendt S."/>
            <person name="Min B."/>
            <person name="Choi I.G."/>
            <person name="Park H."/>
            <person name="Plett J.M."/>
            <person name="Magnuson J."/>
            <person name="Spatafora J.W."/>
            <person name="Nagy L.G."/>
            <person name="Henrissat B."/>
            <person name="Grigoriev I.V."/>
            <person name="Yang Z.L."/>
            <person name="Xu J."/>
            <person name="Martin F.M."/>
        </authorList>
    </citation>
    <scope>NUCLEOTIDE SEQUENCE</scope>
    <source>
        <strain evidence="3">KKN 215</strain>
    </source>
</reference>
<feature type="compositionally biased region" description="Acidic residues" evidence="2">
    <location>
        <begin position="318"/>
        <end position="333"/>
    </location>
</feature>
<feature type="compositionally biased region" description="Basic and acidic residues" evidence="2">
    <location>
        <begin position="443"/>
        <end position="453"/>
    </location>
</feature>
<dbReference type="PANTHER" id="PTHR38120:SF1">
    <property type="entry name" value="M PROTEIN, SEROTYPE 2.1"/>
    <property type="match status" value="1"/>
</dbReference>
<proteinExistence type="predicted"/>
<comment type="caution">
    <text evidence="3">The sequence shown here is derived from an EMBL/GenBank/DDBJ whole genome shotgun (WGS) entry which is preliminary data.</text>
</comment>
<feature type="region of interest" description="Disordered" evidence="2">
    <location>
        <begin position="443"/>
        <end position="479"/>
    </location>
</feature>
<dbReference type="Proteomes" id="UP000813824">
    <property type="component" value="Unassembled WGS sequence"/>
</dbReference>
<dbReference type="EMBL" id="JAEVFJ010000009">
    <property type="protein sequence ID" value="KAH8102490.1"/>
    <property type="molecule type" value="Genomic_DNA"/>
</dbReference>
<dbReference type="AlphaFoldDB" id="A0A8K0UTW7"/>
<feature type="compositionally biased region" description="Low complexity" evidence="2">
    <location>
        <begin position="592"/>
        <end position="612"/>
    </location>
</feature>
<feature type="compositionally biased region" description="Polar residues" evidence="2">
    <location>
        <begin position="532"/>
        <end position="542"/>
    </location>
</feature>
<sequence length="830" mass="90329">MASSTPSRATPPASRRSPSVSSTAGSPPPSSINKGATARSAVTPRVSASLNNHARRPSIKGTTSPPPVLNGETRESLSASLKLETEKKEQLMVQLQDKDQSITTLRTENDSLTSALHAAETRLAELYADQNRMEEEMASRIEVTEKLRSQVRELEKEKRDLQRRYNEQVSPTATFEAERQAFYDNEQHLKSRIQSLSQARKQPVVPPSPSRISVADSETENEDDEPYQHMQEEEKQDVSDPDQEPAEMTALKLELSTLSTSYTSLQSTLHLLQSQLVDLKRVNNELQEENESYNILLRERTLNGQFDVLKMGASGLDDGSDASGGDDEDEEAEADNRDTESFKSRATGRSTLDPVDETEELEHEPILDPGFEQLPTDEALSGDLEEEMQARNPRSRHNRKRSSIIAPRGESLANLPITGPGLDLAAELGRAENKDMLDGHVALEHVKPMDTSKTKKKGKKGTADRKVSSPSEPPVESTKDMIALQNEVKSLKDANKALSLYASKIIDRIISQEGFEHVLAVDYEKSPANTPATAHFTTFSNVPKSPAPPSPSPKKPRPQSAMFSLGSTSTAPSTPAIPPVERLTTFDSIAGSQTASPQSNSASPPTASASTRASRRSMSFDWKSFSLFNAGDKKPEPSPNLRPLTLKAGASITGARKLDTLEDEEDRKERERLNATMKLMGIEKPAVTTSLGSPVPPMFKSHSAPEAGVTPETPSTATPVAPTPSSRFSFFRRTSSMTTNSDSSSIHSSPHPHNNGINTPNLTHEALEQAEAEGTLAALDAHERQLSAEIAKGSPGGFTELSRRSGDRRSSRRSGSGSTVWSAGMSRDDD</sequence>
<evidence type="ECO:0000313" key="4">
    <source>
        <dbReference type="Proteomes" id="UP000813824"/>
    </source>
</evidence>
<protein>
    <submittedName>
        <fullName evidence="3">Uncharacterized protein</fullName>
    </submittedName>
</protein>
<evidence type="ECO:0000256" key="2">
    <source>
        <dbReference type="SAM" id="MobiDB-lite"/>
    </source>
</evidence>
<feature type="compositionally biased region" description="Basic and acidic residues" evidence="2">
    <location>
        <begin position="226"/>
        <end position="238"/>
    </location>
</feature>
<evidence type="ECO:0000313" key="3">
    <source>
        <dbReference type="EMBL" id="KAH8102490.1"/>
    </source>
</evidence>
<keyword evidence="4" id="KW-1185">Reference proteome</keyword>
<accession>A0A8K0UTW7</accession>
<evidence type="ECO:0000256" key="1">
    <source>
        <dbReference type="SAM" id="Coils"/>
    </source>
</evidence>
<feature type="region of interest" description="Disordered" evidence="2">
    <location>
        <begin position="195"/>
        <end position="246"/>
    </location>
</feature>
<feature type="region of interest" description="Disordered" evidence="2">
    <location>
        <begin position="313"/>
        <end position="417"/>
    </location>
</feature>